<dbReference type="InterPro" id="IPR018392">
    <property type="entry name" value="LysM"/>
</dbReference>
<dbReference type="PANTHER" id="PTHR34700:SF4">
    <property type="entry name" value="PHAGE-LIKE ELEMENT PBSX PROTEIN XKDP"/>
    <property type="match status" value="1"/>
</dbReference>
<feature type="domain" description="LysM" evidence="3">
    <location>
        <begin position="165"/>
        <end position="212"/>
    </location>
</feature>
<feature type="transmembrane region" description="Helical" evidence="2">
    <location>
        <begin position="12"/>
        <end position="36"/>
    </location>
</feature>
<feature type="region of interest" description="Disordered" evidence="1">
    <location>
        <begin position="279"/>
        <end position="346"/>
    </location>
</feature>
<dbReference type="InterPro" id="IPR052196">
    <property type="entry name" value="Bact_Kbp"/>
</dbReference>
<feature type="domain" description="LysM" evidence="3">
    <location>
        <begin position="230"/>
        <end position="280"/>
    </location>
</feature>
<dbReference type="PANTHER" id="PTHR34700">
    <property type="entry name" value="POTASSIUM BINDING PROTEIN KBP"/>
    <property type="match status" value="1"/>
</dbReference>
<dbReference type="RefSeq" id="WP_062818700.1">
    <property type="nucleotide sequence ID" value="NZ_CP014352.1"/>
</dbReference>
<evidence type="ECO:0000259" key="3">
    <source>
        <dbReference type="PROSITE" id="PS51782"/>
    </source>
</evidence>
<evidence type="ECO:0000256" key="1">
    <source>
        <dbReference type="SAM" id="MobiDB-lite"/>
    </source>
</evidence>
<gene>
    <name evidence="4" type="ORF">AXH35_00040</name>
</gene>
<feature type="compositionally biased region" description="Low complexity" evidence="1">
    <location>
        <begin position="134"/>
        <end position="157"/>
    </location>
</feature>
<dbReference type="AlphaFoldDB" id="A0AAC9AMK0"/>
<feature type="compositionally biased region" description="Basic and acidic residues" evidence="1">
    <location>
        <begin position="707"/>
        <end position="722"/>
    </location>
</feature>
<protein>
    <recommendedName>
        <fullName evidence="3">LysM domain-containing protein</fullName>
    </recommendedName>
</protein>
<proteinExistence type="predicted"/>
<dbReference type="CDD" id="cd00118">
    <property type="entry name" value="LysM"/>
    <property type="match status" value="1"/>
</dbReference>
<dbReference type="Proteomes" id="UP000075221">
    <property type="component" value="Chromosome"/>
</dbReference>
<keyword evidence="2" id="KW-1133">Transmembrane helix</keyword>
<keyword evidence="2" id="KW-0812">Transmembrane</keyword>
<feature type="region of interest" description="Disordered" evidence="1">
    <location>
        <begin position="217"/>
        <end position="238"/>
    </location>
</feature>
<feature type="region of interest" description="Disordered" evidence="1">
    <location>
        <begin position="376"/>
        <end position="402"/>
    </location>
</feature>
<dbReference type="InterPro" id="IPR036779">
    <property type="entry name" value="LysM_dom_sf"/>
</dbReference>
<sequence length="1053" mass="110960">MIRRITRGLGALIVLLAALVGLPWALVVAGAPLLPAGSAHQWWRLLTGPDMTGDTLVWLVTLIGWIAWIGFALSVAAEMVNLVSHHRFRLRLPGLSLGQDAAHRLLVTIAAMVAVAAPATGTIAHAVPAPAQASQAAPAAPAPAQSTPASSPATVPQQDPSSHTTVHQVKAGEYLWLIAEHYYGDGAEFRQIADANHIDPFADLAVGQDLIIPHPTATPQTRTVSASQPATVTVGPGDSLSSFAQDRLGDADRWPEIYRLNRAVIGSDPDRIADGTVLRLPGHQVQQKTPEKKTPAPTKDPTRTSTPDKAKAPAPSQKDTPAPQASSSTRAASPAPVGQKQDDTGTGSRLLMPGIYASVGLLLAAGVVTAVNRRRRRQMATRRRGQQVRLPDESAQATETAMRATAPETVLTITHLDQALRTISAWCAQAGQNLPGLTAARVADDRIDLLLAGPATTCPDGITLTADGSVWTLMAADIDTLTGDVDATHAAAPWPALVTLGHDDAGALILVDLEAAGTLHIACTDPDDATGLIAAIAMELGLCPWAAELNITLVGSLCPGLETALAEPTLTRAENIDDLLDALEARATDQRSHLEDSSVGQKRLDPDLADGWGAEVILTDQTFTDTQDQRLTTILEDLPRVAIAAVTTTGQPAGDWTFTLDGTPLAGHLTPHDWRITPQLAPPEIYTDTLNLLETSATDDTDPAPWWDHDADQAPPLPHDDDAAITTLDPRPLTLAGQIGVVDLDELIDDEPGQDATEVPAGNPDADPDKDHPTPTPTTKSPADATAGQKPDGQVAVDTSTPAPDTPTDITHIGAWVPDHPMLRVLGAPELEAAAGTMGRSPRRCLELGLYILTHPGRSAASIADGLYISSSTVKSTATHLRAWLGADDQGVLYFPQAAGGGYRLDERVTTDWGQLQGLLAGKAVNTASTDVLVEALSLVRGKFCEGAAPGDYAWTSELSCQVTMMVTDIALHLTDRALDARDIDLGRWAVAKALACDPGSESLMTARVRVEYQAGNMTEVDKLVTSITATSRQLGSDLADETMDVLAEVNAR</sequence>
<feature type="compositionally biased region" description="Low complexity" evidence="1">
    <location>
        <begin position="777"/>
        <end position="787"/>
    </location>
</feature>
<feature type="region of interest" description="Disordered" evidence="1">
    <location>
        <begin position="751"/>
        <end position="812"/>
    </location>
</feature>
<dbReference type="Pfam" id="PF01476">
    <property type="entry name" value="LysM"/>
    <property type="match status" value="1"/>
</dbReference>
<organism evidence="4 5">
    <name type="scientific">Acidipropionibacterium acidipropionici</name>
    <dbReference type="NCBI Taxonomy" id="1748"/>
    <lineage>
        <taxon>Bacteria</taxon>
        <taxon>Bacillati</taxon>
        <taxon>Actinomycetota</taxon>
        <taxon>Actinomycetes</taxon>
        <taxon>Propionibacteriales</taxon>
        <taxon>Propionibacteriaceae</taxon>
        <taxon>Acidipropionibacterium</taxon>
    </lineage>
</organism>
<dbReference type="PROSITE" id="PS51782">
    <property type="entry name" value="LYSM"/>
    <property type="match status" value="2"/>
</dbReference>
<feature type="region of interest" description="Disordered" evidence="1">
    <location>
        <begin position="134"/>
        <end position="166"/>
    </location>
</feature>
<feature type="compositionally biased region" description="Basic and acidic residues" evidence="1">
    <location>
        <begin position="289"/>
        <end position="311"/>
    </location>
</feature>
<dbReference type="SUPFAM" id="SSF54106">
    <property type="entry name" value="LysM domain"/>
    <property type="match status" value="1"/>
</dbReference>
<feature type="compositionally biased region" description="Low complexity" evidence="1">
    <location>
        <begin position="321"/>
        <end position="336"/>
    </location>
</feature>
<feature type="compositionally biased region" description="Basic residues" evidence="1">
    <location>
        <begin position="376"/>
        <end position="386"/>
    </location>
</feature>
<evidence type="ECO:0000313" key="4">
    <source>
        <dbReference type="EMBL" id="AMS04107.1"/>
    </source>
</evidence>
<feature type="compositionally biased region" description="Polar residues" evidence="1">
    <location>
        <begin position="217"/>
        <end position="231"/>
    </location>
</feature>
<accession>A0AAC9AMK0</accession>
<evidence type="ECO:0000256" key="2">
    <source>
        <dbReference type="SAM" id="Phobius"/>
    </source>
</evidence>
<feature type="compositionally biased region" description="Low complexity" evidence="1">
    <location>
        <begin position="798"/>
        <end position="811"/>
    </location>
</feature>
<dbReference type="Gene3D" id="3.10.350.10">
    <property type="entry name" value="LysM domain"/>
    <property type="match status" value="2"/>
</dbReference>
<evidence type="ECO:0000313" key="5">
    <source>
        <dbReference type="Proteomes" id="UP000075221"/>
    </source>
</evidence>
<dbReference type="SMART" id="SM00257">
    <property type="entry name" value="LysM"/>
    <property type="match status" value="2"/>
</dbReference>
<reference evidence="4 5" key="1">
    <citation type="submission" date="2016-02" db="EMBL/GenBank/DDBJ databases">
        <title>Complete Genome Sequence of Propionibacterium acidipropionici ATCC 55737.</title>
        <authorList>
            <person name="Luna Flores C.H."/>
            <person name="Nielsen L.K."/>
            <person name="Marcellin E."/>
        </authorList>
    </citation>
    <scope>NUCLEOTIDE SEQUENCE [LARGE SCALE GENOMIC DNA]</scope>
    <source>
        <strain evidence="4 5">ATCC 55737</strain>
    </source>
</reference>
<name>A0AAC9AMK0_9ACTN</name>
<feature type="transmembrane region" description="Helical" evidence="2">
    <location>
        <begin position="350"/>
        <end position="372"/>
    </location>
</feature>
<feature type="region of interest" description="Disordered" evidence="1">
    <location>
        <begin position="696"/>
        <end position="726"/>
    </location>
</feature>
<dbReference type="EMBL" id="CP014352">
    <property type="protein sequence ID" value="AMS04107.1"/>
    <property type="molecule type" value="Genomic_DNA"/>
</dbReference>
<feature type="transmembrane region" description="Helical" evidence="2">
    <location>
        <begin position="56"/>
        <end position="84"/>
    </location>
</feature>
<keyword evidence="2" id="KW-0472">Membrane</keyword>